<dbReference type="Gene3D" id="3.20.200.10">
    <property type="entry name" value="MHCK/EF2 kinase"/>
    <property type="match status" value="1"/>
</dbReference>
<evidence type="ECO:0000256" key="2">
    <source>
        <dbReference type="ARBA" id="ARBA00004613"/>
    </source>
</evidence>
<sequence>MLSFLRRNNLHYNTLTHKRIYFSLLRFRYYSSVSQDTVSPSSTAIVPPEIPSFQRAFNLDKPLVILPQPSQLKDDGKILPHVFSENLAVLYACLKLGQIDRAKRILEHLESKGPMDMKHLLDINLHNAFIEAFLDAPIPEFNLAFAWLDRMYDRCHINPNLMTFAILVKGYLRKSKDFQCTTMLQVIVFEMEDKDFRFEQLIESNLLSDDDTQKLLESLNSDKESSLSKRLLKRLEVETTTSLTKEPIPTKAFGVKLMKSSLEALKEKGTDQYNRQTKLEENALHGAIERWKHDYEQMRKRGDAFAGIPSLRKAMWAWHEKLVPLIEMELKKSIEKNIDEGSECIDSQTGTFLRLLSPDKLSAITILEMLRQTSDSEVIEGMTTTAAIMAIGKSVESEYNAEQLKKKQNRKLFYKDLNIHELFASGKLFNMEIRRFARKIEKEDIETSWKPDWGSTIRVKVGSFLAASMIKIAQITVSTTDAAGKIISEEAPAFFHSYEYNRGKKIGVIKLNPQLIKWLSNESIRDHLHPRMLPMLIIPKPWLTFNSGGYLTSPTLAMRIKDCPEQVAYLKKASDSSHLEHVFAGLDVLGSTCWAVNKRVYEVVLKIWNSGEGVLDIPPADLKLEIPKKPEDFDSNVKSKVRWIRTCRDINNKIRNNHSLRCMYLEESMYFPHSLDFRGRAYPIPSHLNHMGDDLCRGLLVFKDAKPLGESGLRWLKIHLANLYGNDKVSFNEREVFANENIAEIMDSADYPLKGKRWWQKAEDPWQCLAACFELTDAIRSPSPEKYLSRIPVHQDGTCNGLQHYAALGGDLEGASQVNLAPSDSPSDIYTAVAKRVKELIRIDAEKGDEKALILLDHINRKVVKQTVMTTVYGVTFIGARLQIEARLKEIESIPQERLHELSHYVAKCVFSCLEEMFKGAKAIQEWLSESAKWIAKSLPPERVLKSAEEIKNENDNLSEIEVGDNIKPLKKFIVKIPPNKSASDQMTAVVWTTPLDLPIVQPYRRPNKRQVKTYLQSINIIDSETPSPVNSIKQRAAFPPNFIHSLDATHMLMTALSCKEKGLTFASVHDSYWSHACDVEIMNSVIREQFFRLHSQPIMENLRKEFIERYKGYKVPVKVLRKDLERLKLEKVAKLKLDNSKTIPPVVVVDNGYEDTINLDDLIKMTQKSQSEDIKLESEEEELKLKKKRQPSMRNFISVLYGRLRTLAEPAYEKRNEVTNKRERAIIDALARIDRSKEVDLCYVLDCTGSMEGHIAAAKDCILQVIKHIRNTNPCIKIRIGFCGYRDYNDNPNIQIFDFTNSFEKFQRNLSRVLAFGGGDDPEDVLGGLNAAVTRLSWNNGTRVLLHVGDNPPHGQRFNNFGLEDDYPNGDPSGLTAESVLGKLRSERILYFFGKITENTNEMVRIFRSIIGDFSVFDLVGGDPIQLVNKFIKATTSSIITSVSLTSTLGSVTSGAYSRQKINIDPNVPNWSLLPELAGITYCYSTPTTLNELKDRRFFRKDKLFSRNYCFKIAPNPFASGVEKCAYFALNINNVSFLSEKMVMKNYIQNTSTDIFEKYLEAVEVSTVANHLSKKFNSIVRKKNIPFVNFLRASLVRVVINSRTYYYILEKEFRNGEFKRFNTNSGIITLSRPTLEAFAHFTYEHTKGFLVVCDLQGIELNDEFLLTDPAIHCVDSSRFGHTNLGREGIN</sequence>
<dbReference type="Gene3D" id="1.10.287.280">
    <property type="match status" value="1"/>
</dbReference>
<feature type="non-terminal residue" evidence="17">
    <location>
        <position position="1691"/>
    </location>
</feature>
<accession>A0A9N8Z895</accession>
<dbReference type="GO" id="GO:0006390">
    <property type="term" value="P:mitochondrial transcription"/>
    <property type="evidence" value="ECO:0007669"/>
    <property type="project" value="TreeGrafter"/>
</dbReference>
<dbReference type="Pfam" id="PF25106">
    <property type="entry name" value="VWA_4"/>
    <property type="match status" value="1"/>
</dbReference>
<dbReference type="GO" id="GO:0003899">
    <property type="term" value="F:DNA-directed RNA polymerase activity"/>
    <property type="evidence" value="ECO:0007669"/>
    <property type="project" value="UniProtKB-EC"/>
</dbReference>
<dbReference type="InterPro" id="IPR011990">
    <property type="entry name" value="TPR-like_helical_dom_sf"/>
</dbReference>
<dbReference type="FunFam" id="1.10.287.280:FF:000001">
    <property type="entry name" value="DNA-directed RNA polymerase"/>
    <property type="match status" value="1"/>
</dbReference>
<evidence type="ECO:0000256" key="9">
    <source>
        <dbReference type="ARBA" id="ARBA00022729"/>
    </source>
</evidence>
<dbReference type="PROSITE" id="PS00489">
    <property type="entry name" value="RNA_POL_PHAGE_2"/>
    <property type="match status" value="1"/>
</dbReference>
<dbReference type="InterPro" id="IPR029262">
    <property type="entry name" value="RPOL_N"/>
</dbReference>
<dbReference type="FunFam" id="1.10.150.20:FF:000041">
    <property type="entry name" value="DNA-directed RNA polymerase"/>
    <property type="match status" value="1"/>
</dbReference>
<evidence type="ECO:0000313" key="17">
    <source>
        <dbReference type="EMBL" id="CAG8480437.1"/>
    </source>
</evidence>
<dbReference type="InterPro" id="IPR024075">
    <property type="entry name" value="DNA-dir_RNA_pol_helix_hairp_sf"/>
</dbReference>
<dbReference type="GO" id="GO:0004674">
    <property type="term" value="F:protein serine/threonine kinase activity"/>
    <property type="evidence" value="ECO:0007669"/>
    <property type="project" value="UniProtKB-KW"/>
</dbReference>
<keyword evidence="8 15" id="KW-0548">Nucleotidyltransferase</keyword>
<dbReference type="Gene3D" id="1.10.150.20">
    <property type="entry name" value="5' to 3' exonuclease, C-terminal subdomain"/>
    <property type="match status" value="1"/>
</dbReference>
<dbReference type="InterPro" id="IPR056861">
    <property type="entry name" value="HMCN1-like_VWA"/>
</dbReference>
<evidence type="ECO:0000256" key="4">
    <source>
        <dbReference type="ARBA" id="ARBA00022478"/>
    </source>
</evidence>
<comment type="subcellular location">
    <subcellularLocation>
        <location evidence="1">Mitochondrion</location>
    </subcellularLocation>
    <subcellularLocation>
        <location evidence="2">Secreted</location>
    </subcellularLocation>
</comment>
<comment type="similarity">
    <text evidence="3 15">Belongs to the phage and mitochondrial RNA polymerase family.</text>
</comment>
<evidence type="ECO:0000256" key="13">
    <source>
        <dbReference type="ARBA" id="ARBA00023163"/>
    </source>
</evidence>
<dbReference type="GO" id="GO:0005524">
    <property type="term" value="F:ATP binding"/>
    <property type="evidence" value="ECO:0007669"/>
    <property type="project" value="InterPro"/>
</dbReference>
<keyword evidence="10" id="KW-0418">Kinase</keyword>
<dbReference type="InterPro" id="IPR002092">
    <property type="entry name" value="DNA-dir_Rpol_phage-type"/>
</dbReference>
<evidence type="ECO:0000256" key="5">
    <source>
        <dbReference type="ARBA" id="ARBA00022525"/>
    </source>
</evidence>
<dbReference type="InterPro" id="IPR011009">
    <property type="entry name" value="Kinase-like_dom_sf"/>
</dbReference>
<keyword evidence="12" id="KW-0496">Mitochondrion</keyword>
<keyword evidence="7 15" id="KW-0808">Transferase</keyword>
<dbReference type="SUPFAM" id="SSF56112">
    <property type="entry name" value="Protein kinase-like (PK-like)"/>
    <property type="match status" value="1"/>
</dbReference>
<keyword evidence="6" id="KW-0723">Serine/threonine-protein kinase</keyword>
<evidence type="ECO:0000256" key="12">
    <source>
        <dbReference type="ARBA" id="ARBA00023128"/>
    </source>
</evidence>
<dbReference type="PROSITE" id="PS00900">
    <property type="entry name" value="RNA_POL_PHAGE_1"/>
    <property type="match status" value="1"/>
</dbReference>
<dbReference type="EMBL" id="CAJVQA010000556">
    <property type="protein sequence ID" value="CAG8480437.1"/>
    <property type="molecule type" value="Genomic_DNA"/>
</dbReference>
<dbReference type="CDD" id="cd00198">
    <property type="entry name" value="vWFA"/>
    <property type="match status" value="1"/>
</dbReference>
<feature type="domain" description="Alpha-type protein kinase" evidence="16">
    <location>
        <begin position="1497"/>
        <end position="1691"/>
    </location>
</feature>
<feature type="non-terminal residue" evidence="17">
    <location>
        <position position="1"/>
    </location>
</feature>
<dbReference type="InterPro" id="IPR004166">
    <property type="entry name" value="a-kinase_dom"/>
</dbReference>
<evidence type="ECO:0000256" key="3">
    <source>
        <dbReference type="ARBA" id="ARBA00009493"/>
    </source>
</evidence>
<dbReference type="Gene3D" id="1.10.1320.10">
    <property type="entry name" value="DNA-directed RNA polymerase, N-terminal domain"/>
    <property type="match status" value="1"/>
</dbReference>
<dbReference type="Pfam" id="PF02816">
    <property type="entry name" value="Alpha_kinase"/>
    <property type="match status" value="1"/>
</dbReference>
<gene>
    <name evidence="17" type="ORF">CPELLU_LOCUS1495</name>
</gene>
<evidence type="ECO:0000256" key="7">
    <source>
        <dbReference type="ARBA" id="ARBA00022679"/>
    </source>
</evidence>
<dbReference type="Gene3D" id="3.30.200.20">
    <property type="entry name" value="Phosphorylase Kinase, domain 1"/>
    <property type="match status" value="1"/>
</dbReference>
<evidence type="ECO:0000256" key="11">
    <source>
        <dbReference type="ARBA" id="ARBA00022946"/>
    </source>
</evidence>
<evidence type="ECO:0000313" key="18">
    <source>
        <dbReference type="Proteomes" id="UP000789759"/>
    </source>
</evidence>
<dbReference type="PROSITE" id="PS51158">
    <property type="entry name" value="ALPHA_KINASE"/>
    <property type="match status" value="1"/>
</dbReference>
<evidence type="ECO:0000256" key="10">
    <source>
        <dbReference type="ARBA" id="ARBA00022777"/>
    </source>
</evidence>
<dbReference type="SMART" id="SM00811">
    <property type="entry name" value="Alpha_kinase"/>
    <property type="match status" value="1"/>
</dbReference>
<dbReference type="Gene3D" id="3.40.50.410">
    <property type="entry name" value="von Willebrand factor, type A domain"/>
    <property type="match status" value="1"/>
</dbReference>
<dbReference type="SMART" id="SM01311">
    <property type="entry name" value="RPOL_N"/>
    <property type="match status" value="1"/>
</dbReference>
<dbReference type="InterPro" id="IPR043502">
    <property type="entry name" value="DNA/RNA_pol_sf"/>
</dbReference>
<dbReference type="SUPFAM" id="SSF56672">
    <property type="entry name" value="DNA/RNA polymerases"/>
    <property type="match status" value="1"/>
</dbReference>
<reference evidence="17" key="1">
    <citation type="submission" date="2021-06" db="EMBL/GenBank/DDBJ databases">
        <authorList>
            <person name="Kallberg Y."/>
            <person name="Tangrot J."/>
            <person name="Rosling A."/>
        </authorList>
    </citation>
    <scope>NUCLEOTIDE SEQUENCE</scope>
    <source>
        <strain evidence="17">FL966</strain>
    </source>
</reference>
<dbReference type="PANTHER" id="PTHR10102:SF0">
    <property type="entry name" value="DNA-DIRECTED RNA POLYMERASE, MITOCHONDRIAL"/>
    <property type="match status" value="1"/>
</dbReference>
<protein>
    <recommendedName>
        <fullName evidence="15">DNA-directed RNA polymerase</fullName>
        <ecNumber evidence="15">2.7.7.6</ecNumber>
    </recommendedName>
</protein>
<name>A0A9N8Z895_9GLOM</name>
<dbReference type="Pfam" id="PF00940">
    <property type="entry name" value="RNA_pol"/>
    <property type="match status" value="1"/>
</dbReference>
<evidence type="ECO:0000256" key="15">
    <source>
        <dbReference type="RuleBase" id="RU003805"/>
    </source>
</evidence>
<dbReference type="GO" id="GO:0034245">
    <property type="term" value="C:mitochondrial DNA-directed RNA polymerase complex"/>
    <property type="evidence" value="ECO:0007669"/>
    <property type="project" value="TreeGrafter"/>
</dbReference>
<dbReference type="InterPro" id="IPR046950">
    <property type="entry name" value="DNA-dir_Rpol_C_phage-type"/>
</dbReference>
<dbReference type="Proteomes" id="UP000789759">
    <property type="component" value="Unassembled WGS sequence"/>
</dbReference>
<dbReference type="GO" id="GO:0001018">
    <property type="term" value="F:mitochondrial promoter sequence-specific DNA binding"/>
    <property type="evidence" value="ECO:0007669"/>
    <property type="project" value="TreeGrafter"/>
</dbReference>
<comment type="caution">
    <text evidence="17">The sequence shown here is derived from an EMBL/GenBank/DDBJ whole genome shotgun (WGS) entry which is preliminary data.</text>
</comment>
<keyword evidence="18" id="KW-1185">Reference proteome</keyword>
<evidence type="ECO:0000256" key="8">
    <source>
        <dbReference type="ARBA" id="ARBA00022695"/>
    </source>
</evidence>
<dbReference type="EC" id="2.7.7.6" evidence="15"/>
<organism evidence="17 18">
    <name type="scientific">Cetraspora pellucida</name>
    <dbReference type="NCBI Taxonomy" id="1433469"/>
    <lineage>
        <taxon>Eukaryota</taxon>
        <taxon>Fungi</taxon>
        <taxon>Fungi incertae sedis</taxon>
        <taxon>Mucoromycota</taxon>
        <taxon>Glomeromycotina</taxon>
        <taxon>Glomeromycetes</taxon>
        <taxon>Diversisporales</taxon>
        <taxon>Gigasporaceae</taxon>
        <taxon>Cetraspora</taxon>
    </lineage>
</organism>
<keyword evidence="9" id="KW-0732">Signal</keyword>
<comment type="catalytic activity">
    <reaction evidence="14 15">
        <text>RNA(n) + a ribonucleoside 5'-triphosphate = RNA(n+1) + diphosphate</text>
        <dbReference type="Rhea" id="RHEA:21248"/>
        <dbReference type="Rhea" id="RHEA-COMP:14527"/>
        <dbReference type="Rhea" id="RHEA-COMP:17342"/>
        <dbReference type="ChEBI" id="CHEBI:33019"/>
        <dbReference type="ChEBI" id="CHEBI:61557"/>
        <dbReference type="ChEBI" id="CHEBI:140395"/>
        <dbReference type="EC" id="2.7.7.6"/>
    </reaction>
</comment>
<dbReference type="InterPro" id="IPR036465">
    <property type="entry name" value="vWFA_dom_sf"/>
</dbReference>
<dbReference type="PANTHER" id="PTHR10102">
    <property type="entry name" value="DNA-DIRECTED RNA POLYMERASE, MITOCHONDRIAL"/>
    <property type="match status" value="1"/>
</dbReference>
<dbReference type="Pfam" id="PF14700">
    <property type="entry name" value="RPOL_N"/>
    <property type="match status" value="1"/>
</dbReference>
<dbReference type="InterPro" id="IPR037159">
    <property type="entry name" value="RNA_POL_N_sf"/>
</dbReference>
<comment type="function">
    <text evidence="15">DNA-dependent RNA polymerase catalyzes the transcription of DNA into RNA using the four ribonucleoside triphosphates as substrates.</text>
</comment>
<dbReference type="SUPFAM" id="SSF53300">
    <property type="entry name" value="vWA-like"/>
    <property type="match status" value="1"/>
</dbReference>
<evidence type="ECO:0000259" key="16">
    <source>
        <dbReference type="PROSITE" id="PS51158"/>
    </source>
</evidence>
<evidence type="ECO:0000256" key="6">
    <source>
        <dbReference type="ARBA" id="ARBA00022527"/>
    </source>
</evidence>
<dbReference type="Gene3D" id="1.25.40.10">
    <property type="entry name" value="Tetratricopeptide repeat domain"/>
    <property type="match status" value="1"/>
</dbReference>
<keyword evidence="4 15" id="KW-0240">DNA-directed RNA polymerase</keyword>
<dbReference type="Gene3D" id="1.10.287.260">
    <property type="match status" value="1"/>
</dbReference>
<keyword evidence="13 15" id="KW-0804">Transcription</keyword>
<dbReference type="OrthoDB" id="276422at2759"/>
<evidence type="ECO:0000256" key="14">
    <source>
        <dbReference type="ARBA" id="ARBA00048552"/>
    </source>
</evidence>
<keyword evidence="5" id="KW-0964">Secreted</keyword>
<evidence type="ECO:0000256" key="1">
    <source>
        <dbReference type="ARBA" id="ARBA00004173"/>
    </source>
</evidence>
<proteinExistence type="inferred from homology"/>
<keyword evidence="11" id="KW-0809">Transit peptide</keyword>